<organism evidence="2 3">
    <name type="scientific">Brassica oleracea var. oleracea</name>
    <dbReference type="NCBI Taxonomy" id="109376"/>
    <lineage>
        <taxon>Eukaryota</taxon>
        <taxon>Viridiplantae</taxon>
        <taxon>Streptophyta</taxon>
        <taxon>Embryophyta</taxon>
        <taxon>Tracheophyta</taxon>
        <taxon>Spermatophyta</taxon>
        <taxon>Magnoliopsida</taxon>
        <taxon>eudicotyledons</taxon>
        <taxon>Gunneridae</taxon>
        <taxon>Pentapetalae</taxon>
        <taxon>rosids</taxon>
        <taxon>malvids</taxon>
        <taxon>Brassicales</taxon>
        <taxon>Brassicaceae</taxon>
        <taxon>Brassiceae</taxon>
        <taxon>Brassica</taxon>
    </lineage>
</organism>
<reference evidence="2" key="2">
    <citation type="submission" date="2015-03" db="UniProtKB">
        <authorList>
            <consortium name="EnsemblPlants"/>
        </authorList>
    </citation>
    <scope>IDENTIFICATION</scope>
</reference>
<dbReference type="HOGENOM" id="CLU_3377734_0_0_1"/>
<dbReference type="STRING" id="109376.A0A0D3BSU7"/>
<evidence type="ECO:0000259" key="1">
    <source>
        <dbReference type="Pfam" id="PF04408"/>
    </source>
</evidence>
<protein>
    <recommendedName>
        <fullName evidence="1">Helicase associated domain-containing protein</fullName>
    </recommendedName>
</protein>
<sequence length="34" mass="3901">MDPPERLMRALEVLNYLGALDDDRNLTNSITQII</sequence>
<evidence type="ECO:0000313" key="3">
    <source>
        <dbReference type="Proteomes" id="UP000032141"/>
    </source>
</evidence>
<dbReference type="Gramene" id="Bo4g046130.1">
    <property type="protein sequence ID" value="Bo4g046130.1"/>
    <property type="gene ID" value="Bo4g046130"/>
</dbReference>
<dbReference type="AlphaFoldDB" id="A0A0D3BSU7"/>
<proteinExistence type="predicted"/>
<dbReference type="Proteomes" id="UP000032141">
    <property type="component" value="Chromosome C4"/>
</dbReference>
<accession>A0A0D3BSU7</accession>
<dbReference type="Gene3D" id="1.20.120.1080">
    <property type="match status" value="1"/>
</dbReference>
<evidence type="ECO:0000313" key="2">
    <source>
        <dbReference type="EnsemblPlants" id="Bo4g046130.1"/>
    </source>
</evidence>
<feature type="domain" description="Helicase associated" evidence="1">
    <location>
        <begin position="10"/>
        <end position="27"/>
    </location>
</feature>
<dbReference type="Pfam" id="PF04408">
    <property type="entry name" value="WHD_HA2"/>
    <property type="match status" value="1"/>
</dbReference>
<keyword evidence="3" id="KW-1185">Reference proteome</keyword>
<name>A0A0D3BSU7_BRAOL</name>
<reference evidence="2 3" key="1">
    <citation type="journal article" date="2014" name="Genome Biol.">
        <title>Transcriptome and methylome profiling reveals relics of genome dominance in the mesopolyploid Brassica oleracea.</title>
        <authorList>
            <person name="Parkin I.A."/>
            <person name="Koh C."/>
            <person name="Tang H."/>
            <person name="Robinson S.J."/>
            <person name="Kagale S."/>
            <person name="Clarke W.E."/>
            <person name="Town C.D."/>
            <person name="Nixon J."/>
            <person name="Krishnakumar V."/>
            <person name="Bidwell S.L."/>
            <person name="Denoeud F."/>
            <person name="Belcram H."/>
            <person name="Links M.G."/>
            <person name="Just J."/>
            <person name="Clarke C."/>
            <person name="Bender T."/>
            <person name="Huebert T."/>
            <person name="Mason A.S."/>
            <person name="Pires J.C."/>
            <person name="Barker G."/>
            <person name="Moore J."/>
            <person name="Walley P.G."/>
            <person name="Manoli S."/>
            <person name="Batley J."/>
            <person name="Edwards D."/>
            <person name="Nelson M.N."/>
            <person name="Wang X."/>
            <person name="Paterson A.H."/>
            <person name="King G."/>
            <person name="Bancroft I."/>
            <person name="Chalhoub B."/>
            <person name="Sharpe A.G."/>
        </authorList>
    </citation>
    <scope>NUCLEOTIDE SEQUENCE</scope>
    <source>
        <strain evidence="2 3">cv. TO1000</strain>
    </source>
</reference>
<dbReference type="InterPro" id="IPR048333">
    <property type="entry name" value="HA2_WH"/>
</dbReference>
<dbReference type="EnsemblPlants" id="Bo4g046130.1">
    <property type="protein sequence ID" value="Bo4g046130.1"/>
    <property type="gene ID" value="Bo4g046130"/>
</dbReference>